<proteinExistence type="inferred from homology"/>
<dbReference type="SUPFAM" id="SSF88798">
    <property type="entry name" value="N-terminal, heterodimerisation domain of RBP7 (RpoE)"/>
    <property type="match status" value="1"/>
</dbReference>
<accession>A0A2K5AQW9</accession>
<dbReference type="NCBIfam" id="NF006333">
    <property type="entry name" value="PRK08563.1"/>
    <property type="match status" value="1"/>
</dbReference>
<dbReference type="EC" id="2.7.7.6" evidence="4"/>
<dbReference type="PROSITE" id="PS50126">
    <property type="entry name" value="S1"/>
    <property type="match status" value="1"/>
</dbReference>
<evidence type="ECO:0000256" key="2">
    <source>
        <dbReference type="ARBA" id="ARBA00022478"/>
    </source>
</evidence>
<dbReference type="InterPro" id="IPR004519">
    <property type="entry name" value="RNAP_E/RPC8"/>
</dbReference>
<keyword evidence="7" id="KW-1185">Reference proteome</keyword>
<dbReference type="PANTHER" id="PTHR12709:SF4">
    <property type="entry name" value="DNA-DIRECTED RNA POLYMERASE II SUBUNIT RPB7"/>
    <property type="match status" value="1"/>
</dbReference>
<dbReference type="EMBL" id="LT981265">
    <property type="protein sequence ID" value="SPC34030.1"/>
    <property type="molecule type" value="Genomic_DNA"/>
</dbReference>
<dbReference type="Pfam" id="PF03876">
    <property type="entry name" value="SHS2_Rpb7-N"/>
    <property type="match status" value="1"/>
</dbReference>
<dbReference type="Gene3D" id="3.30.1490.120">
    <property type="entry name" value="RNA polymerase Rpb7-like, N-terminal domain"/>
    <property type="match status" value="1"/>
</dbReference>
<keyword evidence="2 4" id="KW-0240">DNA-directed RNA polymerase</keyword>
<dbReference type="GO" id="GO:0006352">
    <property type="term" value="P:DNA-templated transcription initiation"/>
    <property type="evidence" value="ECO:0007669"/>
    <property type="project" value="InterPro"/>
</dbReference>
<dbReference type="SMART" id="SM00316">
    <property type="entry name" value="S1"/>
    <property type="match status" value="1"/>
</dbReference>
<dbReference type="GO" id="GO:0005737">
    <property type="term" value="C:cytoplasm"/>
    <property type="evidence" value="ECO:0007669"/>
    <property type="project" value="UniProtKB-SubCell"/>
</dbReference>
<dbReference type="InterPro" id="IPR045113">
    <property type="entry name" value="Rpb7-like"/>
</dbReference>
<dbReference type="InterPro" id="IPR003029">
    <property type="entry name" value="S1_domain"/>
</dbReference>
<dbReference type="InterPro" id="IPR036898">
    <property type="entry name" value="RNA_pol_Rpb7-like_N_sf"/>
</dbReference>
<evidence type="ECO:0000256" key="3">
    <source>
        <dbReference type="ARBA" id="ARBA00023163"/>
    </source>
</evidence>
<evidence type="ECO:0000256" key="1">
    <source>
        <dbReference type="ARBA" id="ARBA00009307"/>
    </source>
</evidence>
<feature type="domain" description="S1 motif" evidence="5">
    <location>
        <begin position="89"/>
        <end position="171"/>
    </location>
</feature>
<dbReference type="InterPro" id="IPR012340">
    <property type="entry name" value="NA-bd_OB-fold"/>
</dbReference>
<dbReference type="GO" id="GO:0003677">
    <property type="term" value="F:DNA binding"/>
    <property type="evidence" value="ECO:0007669"/>
    <property type="project" value="InterPro"/>
</dbReference>
<name>A0A2K5AQW9_9ARCH</name>
<dbReference type="InterPro" id="IPR046399">
    <property type="entry name" value="RNApol_Rpo7"/>
</dbReference>
<comment type="subcellular location">
    <subcellularLocation>
        <location evidence="4">Cytoplasm</location>
    </subcellularLocation>
</comment>
<keyword evidence="3 4" id="KW-0804">Transcription</keyword>
<gene>
    <name evidence="4 6" type="primary">rpoE</name>
    <name evidence="4" type="synonym">rpo7</name>
    <name evidence="6" type="ORF">NCAV_0852</name>
</gene>
<evidence type="ECO:0000259" key="5">
    <source>
        <dbReference type="PROSITE" id="PS50126"/>
    </source>
</evidence>
<sequence length="200" mass="22298">MLEIVYGMFAIVEMVDVVRIPPHRFNTNLKDAALTILKEKYESMISTELGYVIMIIDADVNPVGKVVHGDGSTYHKTRFSMLTFYPNIQEIVEGEVVEVTEFGAFVRIGPTDALLHLSQIIDDFLNVDVKQGMIVASKSNRVLRIGSTVRARITAVSLKGGAMGKIGVTCRQPFLGAEEWIREDVKKAEQQRAKVEEAKQ</sequence>
<dbReference type="KEGG" id="ncv:NCAV_0852"/>
<dbReference type="NCBIfam" id="TIGR00448">
    <property type="entry name" value="rpoE"/>
    <property type="match status" value="1"/>
</dbReference>
<comment type="similarity">
    <text evidence="1 4">Belongs to the eukaryotic RPB7/RPC8 RNA polymerase subunit family.</text>
</comment>
<dbReference type="Gene3D" id="2.40.50.140">
    <property type="entry name" value="Nucleic acid-binding proteins"/>
    <property type="match status" value="1"/>
</dbReference>
<dbReference type="GO" id="GO:0000428">
    <property type="term" value="C:DNA-directed RNA polymerase complex"/>
    <property type="evidence" value="ECO:0007669"/>
    <property type="project" value="UniProtKB-KW"/>
</dbReference>
<evidence type="ECO:0000256" key="4">
    <source>
        <dbReference type="HAMAP-Rule" id="MF_00865"/>
    </source>
</evidence>
<dbReference type="CDD" id="cd04331">
    <property type="entry name" value="RNAP_E_N"/>
    <property type="match status" value="1"/>
</dbReference>
<comment type="function">
    <text evidence="4">DNA-dependent RNA polymerase (RNAP) catalyzes the transcription of DNA into RNA using the four ribonucleoside triphosphates as substrates.</text>
</comment>
<protein>
    <recommendedName>
        <fullName evidence="4">DNA-directed RNA polymerase subunit Rpo7</fullName>
        <ecNumber evidence="4">2.7.7.6</ecNumber>
    </recommendedName>
    <alternativeName>
        <fullName evidence="4">DNA-directed RNA polymerase subunit E</fullName>
    </alternativeName>
</protein>
<dbReference type="InterPro" id="IPR005576">
    <property type="entry name" value="Rpb7-like_N"/>
</dbReference>
<dbReference type="Proteomes" id="UP000236248">
    <property type="component" value="Chromosome NCAV"/>
</dbReference>
<dbReference type="PANTHER" id="PTHR12709">
    <property type="entry name" value="DNA-DIRECTED RNA POLYMERASE II, III"/>
    <property type="match status" value="1"/>
</dbReference>
<evidence type="ECO:0000313" key="6">
    <source>
        <dbReference type="EMBL" id="SPC34030.1"/>
    </source>
</evidence>
<keyword evidence="4 6" id="KW-0548">Nucleotidyltransferase</keyword>
<dbReference type="AlphaFoldDB" id="A0A2K5AQW9"/>
<dbReference type="CDD" id="cd04460">
    <property type="entry name" value="S1_RpoE"/>
    <property type="match status" value="1"/>
</dbReference>
<dbReference type="SUPFAM" id="SSF50249">
    <property type="entry name" value="Nucleic acid-binding proteins"/>
    <property type="match status" value="1"/>
</dbReference>
<organism evidence="6 7">
    <name type="scientific">Candidatus Nitrosocaldus cavascurensis</name>
    <dbReference type="NCBI Taxonomy" id="2058097"/>
    <lineage>
        <taxon>Archaea</taxon>
        <taxon>Nitrososphaerota</taxon>
        <taxon>Nitrososphaeria</taxon>
        <taxon>Candidatus Nitrosocaldales</taxon>
        <taxon>Candidatus Nitrosocaldaceae</taxon>
        <taxon>Candidatus Nitrosocaldus</taxon>
    </lineage>
</organism>
<keyword evidence="4 6" id="KW-0808">Transferase</keyword>
<dbReference type="Pfam" id="PF00575">
    <property type="entry name" value="S1"/>
    <property type="match status" value="1"/>
</dbReference>
<reference evidence="7" key="1">
    <citation type="submission" date="2018-01" db="EMBL/GenBank/DDBJ databases">
        <authorList>
            <person name="Kerou L M."/>
        </authorList>
    </citation>
    <scope>NUCLEOTIDE SEQUENCE [LARGE SCALE GENOMIC DNA]</scope>
    <source>
        <strain evidence="7">SCU2</strain>
    </source>
</reference>
<dbReference type="GO" id="GO:0003899">
    <property type="term" value="F:DNA-directed RNA polymerase activity"/>
    <property type="evidence" value="ECO:0007669"/>
    <property type="project" value="UniProtKB-UniRule"/>
</dbReference>
<comment type="subunit">
    <text evidence="4">Part of the RNA polymerase complex. Forms a stalk with Rpo4 that extends from the main structure.</text>
</comment>
<dbReference type="HAMAP" id="MF_00865">
    <property type="entry name" value="RNApol_arch_Rpo7"/>
    <property type="match status" value="1"/>
</dbReference>
<comment type="catalytic activity">
    <reaction evidence="4">
        <text>RNA(n) + a ribonucleoside 5'-triphosphate = RNA(n+1) + diphosphate</text>
        <dbReference type="Rhea" id="RHEA:21248"/>
        <dbReference type="Rhea" id="RHEA-COMP:14527"/>
        <dbReference type="Rhea" id="RHEA-COMP:17342"/>
        <dbReference type="ChEBI" id="CHEBI:33019"/>
        <dbReference type="ChEBI" id="CHEBI:61557"/>
        <dbReference type="ChEBI" id="CHEBI:140395"/>
        <dbReference type="EC" id="2.7.7.6"/>
    </reaction>
</comment>
<evidence type="ECO:0000313" key="7">
    <source>
        <dbReference type="Proteomes" id="UP000236248"/>
    </source>
</evidence>
<keyword evidence="4" id="KW-0963">Cytoplasm</keyword>
<comment type="domain">
    <text evidence="4">Forms 2 domains with an elongated structure; Rpo4 packs into the hinge region between the 2 domains.</text>
</comment>